<gene>
    <name evidence="21" type="ORF">NMOB1V02_LOCUS12909</name>
</gene>
<evidence type="ECO:0000256" key="8">
    <source>
        <dbReference type="ARBA" id="ARBA00022692"/>
    </source>
</evidence>
<comment type="subcellular location">
    <subcellularLocation>
        <location evidence="2">Mitochondrion inner membrane</location>
        <topology evidence="2">Multi-pass membrane protein</topology>
    </subcellularLocation>
</comment>
<evidence type="ECO:0000259" key="20">
    <source>
        <dbReference type="PROSITE" id="PS50999"/>
    </source>
</evidence>
<evidence type="ECO:0000256" key="13">
    <source>
        <dbReference type="ARBA" id="ARBA00022989"/>
    </source>
</evidence>
<keyword evidence="7" id="KW-0679">Respiratory chain</keyword>
<evidence type="ECO:0000256" key="17">
    <source>
        <dbReference type="ARBA" id="ARBA00031389"/>
    </source>
</evidence>
<dbReference type="PROSITE" id="PS50999">
    <property type="entry name" value="COX2_TM"/>
    <property type="match status" value="1"/>
</dbReference>
<dbReference type="GO" id="GO:0042773">
    <property type="term" value="P:ATP synthesis coupled electron transport"/>
    <property type="evidence" value="ECO:0007669"/>
    <property type="project" value="TreeGrafter"/>
</dbReference>
<keyword evidence="14" id="KW-0186">Copper</keyword>
<dbReference type="PANTHER" id="PTHR22888:SF9">
    <property type="entry name" value="CYTOCHROME C OXIDASE SUBUNIT 2"/>
    <property type="match status" value="1"/>
</dbReference>
<evidence type="ECO:0000256" key="11">
    <source>
        <dbReference type="ARBA" id="ARBA00022967"/>
    </source>
</evidence>
<feature type="domain" description="Cytochrome oxidase subunit II copper A binding" evidence="19">
    <location>
        <begin position="164"/>
        <end position="186"/>
    </location>
</feature>
<keyword evidence="12" id="KW-0249">Electron transport</keyword>
<keyword evidence="15" id="KW-0496">Mitochondrion</keyword>
<keyword evidence="16" id="KW-0472">Membrane</keyword>
<dbReference type="InterPro" id="IPR045187">
    <property type="entry name" value="CcO_II"/>
</dbReference>
<comment type="catalytic activity">
    <reaction evidence="18">
        <text>4 Fe(II)-[cytochrome c] + O2 + 8 H(+)(in) = 4 Fe(III)-[cytochrome c] + 2 H2O + 4 H(+)(out)</text>
        <dbReference type="Rhea" id="RHEA:11436"/>
        <dbReference type="Rhea" id="RHEA-COMP:10350"/>
        <dbReference type="Rhea" id="RHEA-COMP:14399"/>
        <dbReference type="ChEBI" id="CHEBI:15377"/>
        <dbReference type="ChEBI" id="CHEBI:15378"/>
        <dbReference type="ChEBI" id="CHEBI:15379"/>
        <dbReference type="ChEBI" id="CHEBI:29033"/>
        <dbReference type="ChEBI" id="CHEBI:29034"/>
        <dbReference type="EC" id="7.1.1.9"/>
    </reaction>
    <physiologicalReaction direction="left-to-right" evidence="18">
        <dbReference type="Rhea" id="RHEA:11437"/>
    </physiologicalReaction>
</comment>
<feature type="non-terminal residue" evidence="21">
    <location>
        <position position="186"/>
    </location>
</feature>
<keyword evidence="13" id="KW-1133">Transmembrane helix</keyword>
<evidence type="ECO:0000259" key="19">
    <source>
        <dbReference type="PROSITE" id="PS50857"/>
    </source>
</evidence>
<proteinExistence type="inferred from homology"/>
<evidence type="ECO:0000256" key="15">
    <source>
        <dbReference type="ARBA" id="ARBA00023128"/>
    </source>
</evidence>
<dbReference type="GO" id="GO:0004129">
    <property type="term" value="F:cytochrome-c oxidase activity"/>
    <property type="evidence" value="ECO:0007669"/>
    <property type="project" value="UniProtKB-EC"/>
</dbReference>
<dbReference type="InterPro" id="IPR011759">
    <property type="entry name" value="Cyt_c_oxidase_su2_TM_dom"/>
</dbReference>
<keyword evidence="11" id="KW-1278">Translocase</keyword>
<protein>
    <recommendedName>
        <fullName evidence="5">Cytochrome c oxidase subunit 2</fullName>
        <ecNumber evidence="4">7.1.1.9</ecNumber>
    </recommendedName>
    <alternativeName>
        <fullName evidence="17">Cytochrome c oxidase polypeptide II</fullName>
    </alternativeName>
</protein>
<evidence type="ECO:0000313" key="21">
    <source>
        <dbReference type="EMBL" id="CAD7285307.1"/>
    </source>
</evidence>
<dbReference type="InterPro" id="IPR008972">
    <property type="entry name" value="Cupredoxin"/>
</dbReference>
<evidence type="ECO:0000256" key="16">
    <source>
        <dbReference type="ARBA" id="ARBA00023136"/>
    </source>
</evidence>
<evidence type="ECO:0000256" key="12">
    <source>
        <dbReference type="ARBA" id="ARBA00022982"/>
    </source>
</evidence>
<keyword evidence="6" id="KW-0813">Transport</keyword>
<dbReference type="EMBL" id="CAJPEX010013292">
    <property type="protein sequence ID" value="CAG0925459.1"/>
    <property type="molecule type" value="Genomic_DNA"/>
</dbReference>
<dbReference type="InterPro" id="IPR002429">
    <property type="entry name" value="CcO_II-like_C"/>
</dbReference>
<dbReference type="EC" id="7.1.1.9" evidence="4"/>
<evidence type="ECO:0000256" key="18">
    <source>
        <dbReference type="ARBA" id="ARBA00049512"/>
    </source>
</evidence>
<dbReference type="PROSITE" id="PS50857">
    <property type="entry name" value="COX2_CUA"/>
    <property type="match status" value="1"/>
</dbReference>
<reference evidence="21" key="1">
    <citation type="submission" date="2020-11" db="EMBL/GenBank/DDBJ databases">
        <authorList>
            <person name="Tran Van P."/>
        </authorList>
    </citation>
    <scope>NUCLEOTIDE SEQUENCE</scope>
</reference>
<sequence>VVLVAIAYPSLRLLYLIDEVEGPSVTLNVLGHQWYWEYSLANIEGWSRGCYSNPPRRCLIQKRYGSRDLSERQGFHDYVFGNHKINFNQPDGFGHLESEGQEFYGFDRVRSVMDGVVLVAIAYPSLRLLYLIDEVEGPSVTLNVLGHQWYWEYSLANIEDEVEGPSVTLNVLGHQWYWEYSLANIE</sequence>
<comment type="similarity">
    <text evidence="3">Belongs to the cytochrome c oxidase subunit 2 family.</text>
</comment>
<keyword evidence="22" id="KW-1185">Reference proteome</keyword>
<evidence type="ECO:0000256" key="3">
    <source>
        <dbReference type="ARBA" id="ARBA00007866"/>
    </source>
</evidence>
<dbReference type="PRINTS" id="PR01166">
    <property type="entry name" value="CYCOXIDASEII"/>
</dbReference>
<evidence type="ECO:0000256" key="7">
    <source>
        <dbReference type="ARBA" id="ARBA00022660"/>
    </source>
</evidence>
<dbReference type="GO" id="GO:0005507">
    <property type="term" value="F:copper ion binding"/>
    <property type="evidence" value="ECO:0007669"/>
    <property type="project" value="InterPro"/>
</dbReference>
<organism evidence="21">
    <name type="scientific">Notodromas monacha</name>
    <dbReference type="NCBI Taxonomy" id="399045"/>
    <lineage>
        <taxon>Eukaryota</taxon>
        <taxon>Metazoa</taxon>
        <taxon>Ecdysozoa</taxon>
        <taxon>Arthropoda</taxon>
        <taxon>Crustacea</taxon>
        <taxon>Oligostraca</taxon>
        <taxon>Ostracoda</taxon>
        <taxon>Podocopa</taxon>
        <taxon>Podocopida</taxon>
        <taxon>Cypridocopina</taxon>
        <taxon>Cypridoidea</taxon>
        <taxon>Cyprididae</taxon>
        <taxon>Notodromas</taxon>
    </lineage>
</organism>
<dbReference type="Proteomes" id="UP000678499">
    <property type="component" value="Unassembled WGS sequence"/>
</dbReference>
<dbReference type="InterPro" id="IPR036257">
    <property type="entry name" value="Cyt_c_oxidase_su2_TM_sf"/>
</dbReference>
<dbReference type="AlphaFoldDB" id="A0A7R9C474"/>
<feature type="domain" description="Cytochrome oxidase subunit II transmembrane region profile" evidence="20">
    <location>
        <begin position="1"/>
        <end position="21"/>
    </location>
</feature>
<evidence type="ECO:0000256" key="14">
    <source>
        <dbReference type="ARBA" id="ARBA00023008"/>
    </source>
</evidence>
<feature type="non-terminal residue" evidence="21">
    <location>
        <position position="1"/>
    </location>
</feature>
<dbReference type="EMBL" id="OA895329">
    <property type="protein sequence ID" value="CAD7285307.1"/>
    <property type="molecule type" value="Genomic_DNA"/>
</dbReference>
<keyword evidence="9" id="KW-0999">Mitochondrion inner membrane</keyword>
<evidence type="ECO:0000313" key="22">
    <source>
        <dbReference type="Proteomes" id="UP000678499"/>
    </source>
</evidence>
<evidence type="ECO:0000256" key="4">
    <source>
        <dbReference type="ARBA" id="ARBA00012949"/>
    </source>
</evidence>
<evidence type="ECO:0000256" key="1">
    <source>
        <dbReference type="ARBA" id="ARBA00001935"/>
    </source>
</evidence>
<evidence type="ECO:0000256" key="2">
    <source>
        <dbReference type="ARBA" id="ARBA00004448"/>
    </source>
</evidence>
<dbReference type="PANTHER" id="PTHR22888">
    <property type="entry name" value="CYTOCHROME C OXIDASE, SUBUNIT II"/>
    <property type="match status" value="1"/>
</dbReference>
<evidence type="ECO:0000256" key="10">
    <source>
        <dbReference type="ARBA" id="ARBA00022842"/>
    </source>
</evidence>
<keyword evidence="10" id="KW-0460">Magnesium</keyword>
<accession>A0A7R9C474</accession>
<evidence type="ECO:0000256" key="5">
    <source>
        <dbReference type="ARBA" id="ARBA00015946"/>
    </source>
</evidence>
<dbReference type="OrthoDB" id="539285at2759"/>
<dbReference type="GO" id="GO:0005743">
    <property type="term" value="C:mitochondrial inner membrane"/>
    <property type="evidence" value="ECO:0007669"/>
    <property type="project" value="UniProtKB-SubCell"/>
</dbReference>
<dbReference type="Gene3D" id="1.10.287.90">
    <property type="match status" value="2"/>
</dbReference>
<keyword evidence="8" id="KW-0812">Transmembrane</keyword>
<evidence type="ECO:0000256" key="6">
    <source>
        <dbReference type="ARBA" id="ARBA00022448"/>
    </source>
</evidence>
<comment type="cofactor">
    <cofactor evidence="1">
        <name>Cu cation</name>
        <dbReference type="ChEBI" id="CHEBI:23378"/>
    </cofactor>
</comment>
<evidence type="ECO:0000256" key="9">
    <source>
        <dbReference type="ARBA" id="ARBA00022792"/>
    </source>
</evidence>
<dbReference type="Gene3D" id="2.60.40.420">
    <property type="entry name" value="Cupredoxins - blue copper proteins"/>
    <property type="match status" value="2"/>
</dbReference>
<name>A0A7R9C474_9CRUS</name>